<dbReference type="Pfam" id="PF02518">
    <property type="entry name" value="HATPase_c"/>
    <property type="match status" value="1"/>
</dbReference>
<keyword evidence="7" id="KW-0812">Transmembrane</keyword>
<gene>
    <name evidence="9" type="ORF">ASN18_0143</name>
</gene>
<dbReference type="CDD" id="cd00075">
    <property type="entry name" value="HATPase"/>
    <property type="match status" value="1"/>
</dbReference>
<dbReference type="Gene3D" id="3.30.565.10">
    <property type="entry name" value="Histidine kinase-like ATPase, C-terminal domain"/>
    <property type="match status" value="1"/>
</dbReference>
<dbReference type="SMART" id="SM00387">
    <property type="entry name" value="HATPase_c"/>
    <property type="match status" value="1"/>
</dbReference>
<comment type="catalytic activity">
    <reaction evidence="1">
        <text>ATP + protein L-histidine = ADP + protein N-phospho-L-histidine.</text>
        <dbReference type="EC" id="2.7.13.3"/>
    </reaction>
</comment>
<dbReference type="PROSITE" id="PS50109">
    <property type="entry name" value="HIS_KIN"/>
    <property type="match status" value="1"/>
</dbReference>
<evidence type="ECO:0000259" key="8">
    <source>
        <dbReference type="PROSITE" id="PS50109"/>
    </source>
</evidence>
<evidence type="ECO:0000313" key="10">
    <source>
        <dbReference type="Proteomes" id="UP000060487"/>
    </source>
</evidence>
<comment type="caution">
    <text evidence="9">The sequence shown here is derived from an EMBL/GenBank/DDBJ whole genome shotgun (WGS) entry which is preliminary data.</text>
</comment>
<keyword evidence="7" id="KW-0472">Membrane</keyword>
<organism evidence="9 10">
    <name type="scientific">Candidatus Magnetominusculus xianensis</name>
    <dbReference type="NCBI Taxonomy" id="1748249"/>
    <lineage>
        <taxon>Bacteria</taxon>
        <taxon>Pseudomonadati</taxon>
        <taxon>Nitrospirota</taxon>
        <taxon>Nitrospiria</taxon>
        <taxon>Nitrospirales</taxon>
        <taxon>Nitrospiraceae</taxon>
        <taxon>Candidatus Magnetominusculus</taxon>
    </lineage>
</organism>
<keyword evidence="6" id="KW-0067">ATP-binding</keyword>
<feature type="domain" description="Histidine kinase" evidence="8">
    <location>
        <begin position="294"/>
        <end position="509"/>
    </location>
</feature>
<dbReference type="PANTHER" id="PTHR44936">
    <property type="entry name" value="SENSOR PROTEIN CREC"/>
    <property type="match status" value="1"/>
</dbReference>
<dbReference type="InterPro" id="IPR036890">
    <property type="entry name" value="HATPase_C_sf"/>
</dbReference>
<dbReference type="Gene3D" id="6.10.340.10">
    <property type="match status" value="1"/>
</dbReference>
<sequence>MGLKLWQRIIINMIFPIAISLALIYVELRNVNKIYQRFSVIEWVDDINLLLLELRRYEKNILLLIEEKENLKLFHDTISTLRSKVKSIENEIVLRTNTGYYFNLMKNIDLYEEIFETLVAAIDKRQQLIEEIRPFGRAIENKSSNKYMALILRKYEKNYLLYKEKKAIDEVYDISKLLIDSAPEIKQDAGLYIVTFKEIVNNDTVLTNTLQLMRNYAREIEKYTIGFSVKERSYVNTIMINGERAFLYAALFIIFSTIAIAYMVSQNMIRVMREMEHAFDKISDSSFTHIVKTDAPNEVKSFIGAYNRIVSKLNFNLKEKTKKITLAEQTLLQKQSEITAKNSTLRAMSIEILDMIKNKPLNITQTPIKYLILESISSAASNTSPGVSISSNIVELPDKLPTDTLLIRLSIINVIVNALRFTPYGGKVTVTGTVEDTNAAIYISDTGPGISEDIIGKIFDPFFTTVEEAAGLGLTIAMTAIERHNGTITVVSDSRPEGGTTVKILLPVQ</sequence>
<proteinExistence type="predicted"/>
<evidence type="ECO:0000256" key="6">
    <source>
        <dbReference type="ARBA" id="ARBA00022840"/>
    </source>
</evidence>
<evidence type="ECO:0000313" key="9">
    <source>
        <dbReference type="EMBL" id="KWT94605.1"/>
    </source>
</evidence>
<keyword evidence="3 9" id="KW-0808">Transferase</keyword>
<dbReference type="EMBL" id="LNQR01000004">
    <property type="protein sequence ID" value="KWT94605.1"/>
    <property type="molecule type" value="Genomic_DNA"/>
</dbReference>
<dbReference type="PANTHER" id="PTHR44936:SF10">
    <property type="entry name" value="SENSOR PROTEIN RSTB"/>
    <property type="match status" value="1"/>
</dbReference>
<accession>A0ABR5SKI2</accession>
<reference evidence="9 10" key="1">
    <citation type="submission" date="2015-11" db="EMBL/GenBank/DDBJ databases">
        <authorList>
            <person name="Lin W."/>
        </authorList>
    </citation>
    <scope>NUCLEOTIDE SEQUENCE [LARGE SCALE GENOMIC DNA]</scope>
    <source>
        <strain evidence="9 10">HCH-1</strain>
    </source>
</reference>
<evidence type="ECO:0000256" key="3">
    <source>
        <dbReference type="ARBA" id="ARBA00022679"/>
    </source>
</evidence>
<evidence type="ECO:0000256" key="7">
    <source>
        <dbReference type="SAM" id="Phobius"/>
    </source>
</evidence>
<evidence type="ECO:0000256" key="2">
    <source>
        <dbReference type="ARBA" id="ARBA00012438"/>
    </source>
</evidence>
<dbReference type="RefSeq" id="WP_085050681.1">
    <property type="nucleotide sequence ID" value="NZ_LNQR01000004.1"/>
</dbReference>
<evidence type="ECO:0000256" key="5">
    <source>
        <dbReference type="ARBA" id="ARBA00022777"/>
    </source>
</evidence>
<feature type="transmembrane region" description="Helical" evidence="7">
    <location>
        <begin position="245"/>
        <end position="264"/>
    </location>
</feature>
<feature type="transmembrane region" description="Helical" evidence="7">
    <location>
        <begin position="6"/>
        <end position="28"/>
    </location>
</feature>
<name>A0ABR5SKI2_9BACT</name>
<dbReference type="InterPro" id="IPR005467">
    <property type="entry name" value="His_kinase_dom"/>
</dbReference>
<dbReference type="Proteomes" id="UP000060487">
    <property type="component" value="Unassembled WGS sequence"/>
</dbReference>
<dbReference type="SUPFAM" id="SSF55874">
    <property type="entry name" value="ATPase domain of HSP90 chaperone/DNA topoisomerase II/histidine kinase"/>
    <property type="match status" value="1"/>
</dbReference>
<evidence type="ECO:0000256" key="4">
    <source>
        <dbReference type="ARBA" id="ARBA00022741"/>
    </source>
</evidence>
<dbReference type="EC" id="2.7.13.3" evidence="2"/>
<keyword evidence="5 9" id="KW-0418">Kinase</keyword>
<dbReference type="PRINTS" id="PR00344">
    <property type="entry name" value="BCTRLSENSOR"/>
</dbReference>
<dbReference type="GO" id="GO:0004673">
    <property type="term" value="F:protein histidine kinase activity"/>
    <property type="evidence" value="ECO:0007669"/>
    <property type="project" value="UniProtKB-EC"/>
</dbReference>
<dbReference type="InterPro" id="IPR004358">
    <property type="entry name" value="Sig_transdc_His_kin-like_C"/>
</dbReference>
<keyword evidence="10" id="KW-1185">Reference proteome</keyword>
<keyword evidence="4" id="KW-0547">Nucleotide-binding</keyword>
<dbReference type="InterPro" id="IPR003594">
    <property type="entry name" value="HATPase_dom"/>
</dbReference>
<dbReference type="InterPro" id="IPR050980">
    <property type="entry name" value="2C_sensor_his_kinase"/>
</dbReference>
<protein>
    <recommendedName>
        <fullName evidence="2">histidine kinase</fullName>
        <ecNumber evidence="2">2.7.13.3</ecNumber>
    </recommendedName>
</protein>
<keyword evidence="7" id="KW-1133">Transmembrane helix</keyword>
<evidence type="ECO:0000256" key="1">
    <source>
        <dbReference type="ARBA" id="ARBA00000085"/>
    </source>
</evidence>